<accession>A0A317F2H1</accession>
<evidence type="ECO:0000313" key="2">
    <source>
        <dbReference type="EMBL" id="PWS31666.1"/>
    </source>
</evidence>
<organism evidence="2 3">
    <name type="scientific">Pedobacter paludis</name>
    <dbReference type="NCBI Taxonomy" id="2203212"/>
    <lineage>
        <taxon>Bacteria</taxon>
        <taxon>Pseudomonadati</taxon>
        <taxon>Bacteroidota</taxon>
        <taxon>Sphingobacteriia</taxon>
        <taxon>Sphingobacteriales</taxon>
        <taxon>Sphingobacteriaceae</taxon>
        <taxon>Pedobacter</taxon>
    </lineage>
</organism>
<reference evidence="3" key="1">
    <citation type="submission" date="2018-05" db="EMBL/GenBank/DDBJ databases">
        <title>Pedobacter paludis sp. nov., isolated from wetland soil.</title>
        <authorList>
            <person name="Zhang Y."/>
        </authorList>
    </citation>
    <scope>NUCLEOTIDE SEQUENCE [LARGE SCALE GENOMIC DNA]</scope>
    <source>
        <strain evidence="3">R-8</strain>
    </source>
</reference>
<feature type="signal peptide" evidence="1">
    <location>
        <begin position="1"/>
        <end position="19"/>
    </location>
</feature>
<proteinExistence type="predicted"/>
<feature type="chain" id="PRO_5016455042" evidence="1">
    <location>
        <begin position="20"/>
        <end position="160"/>
    </location>
</feature>
<dbReference type="AlphaFoldDB" id="A0A317F2H1"/>
<keyword evidence="1" id="KW-0732">Signal</keyword>
<keyword evidence="3" id="KW-1185">Reference proteome</keyword>
<evidence type="ECO:0000313" key="3">
    <source>
        <dbReference type="Proteomes" id="UP000245391"/>
    </source>
</evidence>
<gene>
    <name evidence="2" type="ORF">DF947_13860</name>
</gene>
<name>A0A317F2H1_9SPHI</name>
<dbReference type="EMBL" id="QGNY01000004">
    <property type="protein sequence ID" value="PWS31666.1"/>
    <property type="molecule type" value="Genomic_DNA"/>
</dbReference>
<evidence type="ECO:0000256" key="1">
    <source>
        <dbReference type="SAM" id="SignalP"/>
    </source>
</evidence>
<sequence length="160" mass="17447">MKFAKCLLLLLAVTEISYGAGNPGANQGCVFYPTVYLTYTNDGLSPEYNDGVQYPFYSISNPKTINNNNGSNSYTCGEINTGFSSTGHADDIDLGSSAGLCYVTGRSGHGDLRTYSIPVCNAPIDDYIFILGSFFSMIMAYILRSKYRSFINSHLIFVST</sequence>
<comment type="caution">
    <text evidence="2">The sequence shown here is derived from an EMBL/GenBank/DDBJ whole genome shotgun (WGS) entry which is preliminary data.</text>
</comment>
<protein>
    <submittedName>
        <fullName evidence="2">Uncharacterized protein</fullName>
    </submittedName>
</protein>
<dbReference type="Proteomes" id="UP000245391">
    <property type="component" value="Unassembled WGS sequence"/>
</dbReference>